<dbReference type="Proteomes" id="UP001374584">
    <property type="component" value="Unassembled WGS sequence"/>
</dbReference>
<dbReference type="PANTHER" id="PTHR15710">
    <property type="entry name" value="E3 UBIQUITIN-PROTEIN LIGASE PRAJA"/>
    <property type="match status" value="1"/>
</dbReference>
<dbReference type="InterPro" id="IPR013083">
    <property type="entry name" value="Znf_RING/FYVE/PHD"/>
</dbReference>
<comment type="caution">
    <text evidence="11">The sequence shown here is derived from an EMBL/GenBank/DDBJ whole genome shotgun (WGS) entry which is preliminary data.</text>
</comment>
<evidence type="ECO:0000256" key="5">
    <source>
        <dbReference type="ARBA" id="ARBA00022771"/>
    </source>
</evidence>
<dbReference type="SMART" id="SM00184">
    <property type="entry name" value="RING"/>
    <property type="match status" value="1"/>
</dbReference>
<protein>
    <recommendedName>
        <fullName evidence="2">RING-type E3 ubiquitin transferase</fullName>
        <ecNumber evidence="2">2.3.2.27</ecNumber>
    </recommendedName>
</protein>
<evidence type="ECO:0000256" key="3">
    <source>
        <dbReference type="ARBA" id="ARBA00022679"/>
    </source>
</evidence>
<evidence type="ECO:0000256" key="1">
    <source>
        <dbReference type="ARBA" id="ARBA00000900"/>
    </source>
</evidence>
<evidence type="ECO:0000256" key="4">
    <source>
        <dbReference type="ARBA" id="ARBA00022723"/>
    </source>
</evidence>
<organism evidence="11 12">
    <name type="scientific">Phaseolus coccineus</name>
    <name type="common">Scarlet runner bean</name>
    <name type="synonym">Phaseolus multiflorus</name>
    <dbReference type="NCBI Taxonomy" id="3886"/>
    <lineage>
        <taxon>Eukaryota</taxon>
        <taxon>Viridiplantae</taxon>
        <taxon>Streptophyta</taxon>
        <taxon>Embryophyta</taxon>
        <taxon>Tracheophyta</taxon>
        <taxon>Spermatophyta</taxon>
        <taxon>Magnoliopsida</taxon>
        <taxon>eudicotyledons</taxon>
        <taxon>Gunneridae</taxon>
        <taxon>Pentapetalae</taxon>
        <taxon>rosids</taxon>
        <taxon>fabids</taxon>
        <taxon>Fabales</taxon>
        <taxon>Fabaceae</taxon>
        <taxon>Papilionoideae</taxon>
        <taxon>50 kb inversion clade</taxon>
        <taxon>NPAAA clade</taxon>
        <taxon>indigoferoid/millettioid clade</taxon>
        <taxon>Phaseoleae</taxon>
        <taxon>Phaseolus</taxon>
    </lineage>
</organism>
<dbReference type="AlphaFoldDB" id="A0AAN9R403"/>
<keyword evidence="3" id="KW-0808">Transferase</keyword>
<dbReference type="GO" id="GO:0008270">
    <property type="term" value="F:zinc ion binding"/>
    <property type="evidence" value="ECO:0007669"/>
    <property type="project" value="UniProtKB-KW"/>
</dbReference>
<dbReference type="InterPro" id="IPR039525">
    <property type="entry name" value="RNF126-like_zinc-ribbon"/>
</dbReference>
<comment type="catalytic activity">
    <reaction evidence="1">
        <text>S-ubiquitinyl-[E2 ubiquitin-conjugating enzyme]-L-cysteine + [acceptor protein]-L-lysine = [E2 ubiquitin-conjugating enzyme]-L-cysteine + N(6)-ubiquitinyl-[acceptor protein]-L-lysine.</text>
        <dbReference type="EC" id="2.3.2.27"/>
    </reaction>
</comment>
<keyword evidence="4" id="KW-0479">Metal-binding</keyword>
<dbReference type="SUPFAM" id="SSF57850">
    <property type="entry name" value="RING/U-box"/>
    <property type="match status" value="1"/>
</dbReference>
<evidence type="ECO:0000313" key="11">
    <source>
        <dbReference type="EMBL" id="KAK7353163.1"/>
    </source>
</evidence>
<keyword evidence="6" id="KW-0833">Ubl conjugation pathway</keyword>
<dbReference type="EC" id="2.3.2.27" evidence="2"/>
<evidence type="ECO:0000256" key="8">
    <source>
        <dbReference type="PROSITE-ProRule" id="PRU00175"/>
    </source>
</evidence>
<evidence type="ECO:0000256" key="9">
    <source>
        <dbReference type="SAM" id="MobiDB-lite"/>
    </source>
</evidence>
<evidence type="ECO:0000313" key="12">
    <source>
        <dbReference type="Proteomes" id="UP001374584"/>
    </source>
</evidence>
<dbReference type="PANTHER" id="PTHR15710:SF18">
    <property type="entry name" value="RING-TYPE E3 UBIQUITIN TRANSFERASE"/>
    <property type="match status" value="1"/>
</dbReference>
<feature type="domain" description="RING-type" evidence="10">
    <location>
        <begin position="226"/>
        <end position="267"/>
    </location>
</feature>
<evidence type="ECO:0000259" key="10">
    <source>
        <dbReference type="PROSITE" id="PS50089"/>
    </source>
</evidence>
<keyword evidence="7" id="KW-0862">Zinc</keyword>
<evidence type="ECO:0000256" key="6">
    <source>
        <dbReference type="ARBA" id="ARBA00022786"/>
    </source>
</evidence>
<evidence type="ECO:0000256" key="7">
    <source>
        <dbReference type="ARBA" id="ARBA00022833"/>
    </source>
</evidence>
<dbReference type="FunFam" id="3.30.40.10:FF:000022">
    <property type="entry name" value="E3 ubiquitin-protein ligase RING1-like"/>
    <property type="match status" value="1"/>
</dbReference>
<name>A0AAN9R403_PHACN</name>
<dbReference type="Gene3D" id="3.30.40.10">
    <property type="entry name" value="Zinc/RING finger domain, C3HC4 (zinc finger)"/>
    <property type="match status" value="1"/>
</dbReference>
<keyword evidence="12" id="KW-1185">Reference proteome</keyword>
<sequence length="436" mass="50529">MSLSPPRERYNGHGRRRERQTFQMYWCFQCNRMVRIAVDNNPSEVTCPRCFGQFICEVNMPRPRLVVDFTTPDPSPEARLLEALSLMMDPPIRRFPGLHQSQPEEVPVHHRRRRFRRRQPEPEPEPVPEPAHHRPRTWIVFQPMDQPNPFLPINNIPNRPGPGQFQFPLPHTVDTRDYFMGPGLNELIEQITENDRQGPAPAPERAIDTIPTVKIASAHLKENSQCPVCQEEFEVGGEARELACKHIYHSDCIVPWLRLHNSCPVCRHEVSVPSSSEEEDECVDVSGDEGRLRRCLRWTRRFTSVWPFNSRYRRVHPQGNNNVAAASSRVFHTCVTVAVTTDILPLTVRHSLELIGGNPLAAFFKLYNYLHPRLINWLGLQLVHKGIRHDHQGNMGLRFKDKVKVSFKLNIGFITTYYDVRDPHDTATVNIICYWQ</sequence>
<dbReference type="GO" id="GO:0016567">
    <property type="term" value="P:protein ubiquitination"/>
    <property type="evidence" value="ECO:0007669"/>
    <property type="project" value="TreeGrafter"/>
</dbReference>
<dbReference type="PROSITE" id="PS50089">
    <property type="entry name" value="ZF_RING_2"/>
    <property type="match status" value="1"/>
</dbReference>
<dbReference type="Pfam" id="PF14369">
    <property type="entry name" value="Zn_ribbon_19"/>
    <property type="match status" value="1"/>
</dbReference>
<evidence type="ECO:0000256" key="2">
    <source>
        <dbReference type="ARBA" id="ARBA00012483"/>
    </source>
</evidence>
<proteinExistence type="predicted"/>
<dbReference type="InterPro" id="IPR001841">
    <property type="entry name" value="Znf_RING"/>
</dbReference>
<gene>
    <name evidence="11" type="ORF">VNO80_18603</name>
</gene>
<accession>A0AAN9R403</accession>
<feature type="region of interest" description="Disordered" evidence="9">
    <location>
        <begin position="95"/>
        <end position="133"/>
    </location>
</feature>
<reference evidence="11 12" key="1">
    <citation type="submission" date="2024-01" db="EMBL/GenBank/DDBJ databases">
        <title>The genomes of 5 underutilized Papilionoideae crops provide insights into root nodulation and disease resistanc.</title>
        <authorList>
            <person name="Jiang F."/>
        </authorList>
    </citation>
    <scope>NUCLEOTIDE SEQUENCE [LARGE SCALE GENOMIC DNA]</scope>
    <source>
        <strain evidence="11">JINMINGXINNONG_FW02</strain>
        <tissue evidence="11">Leaves</tissue>
    </source>
</reference>
<dbReference type="EMBL" id="JAYMYR010000007">
    <property type="protein sequence ID" value="KAK7353163.1"/>
    <property type="molecule type" value="Genomic_DNA"/>
</dbReference>
<dbReference type="Pfam" id="PF13639">
    <property type="entry name" value="zf-RING_2"/>
    <property type="match status" value="1"/>
</dbReference>
<dbReference type="GO" id="GO:0005737">
    <property type="term" value="C:cytoplasm"/>
    <property type="evidence" value="ECO:0007669"/>
    <property type="project" value="TreeGrafter"/>
</dbReference>
<dbReference type="GO" id="GO:0061630">
    <property type="term" value="F:ubiquitin protein ligase activity"/>
    <property type="evidence" value="ECO:0007669"/>
    <property type="project" value="UniProtKB-EC"/>
</dbReference>
<keyword evidence="5 8" id="KW-0863">Zinc-finger</keyword>